<dbReference type="SMART" id="SM00173">
    <property type="entry name" value="RAS"/>
    <property type="match status" value="1"/>
</dbReference>
<evidence type="ECO:0000313" key="3">
    <source>
        <dbReference type="EMBL" id="CAD5209059.1"/>
    </source>
</evidence>
<evidence type="ECO:0000313" key="5">
    <source>
        <dbReference type="Proteomes" id="UP000659654"/>
    </source>
</evidence>
<dbReference type="InterPro" id="IPR027417">
    <property type="entry name" value="P-loop_NTPase"/>
</dbReference>
<dbReference type="GO" id="GO:0003924">
    <property type="term" value="F:GTPase activity"/>
    <property type="evidence" value="ECO:0007669"/>
    <property type="project" value="InterPro"/>
</dbReference>
<dbReference type="AlphaFoldDB" id="A0A1I7RKW8"/>
<dbReference type="GO" id="GO:0005525">
    <property type="term" value="F:GTP binding"/>
    <property type="evidence" value="ECO:0007669"/>
    <property type="project" value="InterPro"/>
</dbReference>
<dbReference type="PANTHER" id="PTHR47978">
    <property type="match status" value="1"/>
</dbReference>
<name>A0A1I7RKW8_BURXY</name>
<evidence type="ECO:0000256" key="2">
    <source>
        <dbReference type="ARBA" id="ARBA00022741"/>
    </source>
</evidence>
<accession>A0A1I7RKW8</accession>
<dbReference type="OrthoDB" id="63533at2759"/>
<protein>
    <submittedName>
        <fullName evidence="3">(pine wood nematode) hypothetical protein</fullName>
    </submittedName>
</protein>
<gene>
    <name evidence="3" type="ORF">BXYJ_LOCUS1253</name>
</gene>
<dbReference type="PROSITE" id="PS51420">
    <property type="entry name" value="RHO"/>
    <property type="match status" value="1"/>
</dbReference>
<reference evidence="3" key="2">
    <citation type="submission" date="2020-09" db="EMBL/GenBank/DDBJ databases">
        <authorList>
            <person name="Kikuchi T."/>
        </authorList>
    </citation>
    <scope>NUCLEOTIDE SEQUENCE</scope>
    <source>
        <strain evidence="3">Ka4C1</strain>
    </source>
</reference>
<organism evidence="4 6">
    <name type="scientific">Bursaphelenchus xylophilus</name>
    <name type="common">Pinewood nematode worm</name>
    <name type="synonym">Aphelenchoides xylophilus</name>
    <dbReference type="NCBI Taxonomy" id="6326"/>
    <lineage>
        <taxon>Eukaryota</taxon>
        <taxon>Metazoa</taxon>
        <taxon>Ecdysozoa</taxon>
        <taxon>Nematoda</taxon>
        <taxon>Chromadorea</taxon>
        <taxon>Rhabditida</taxon>
        <taxon>Tylenchina</taxon>
        <taxon>Tylenchomorpha</taxon>
        <taxon>Aphelenchoidea</taxon>
        <taxon>Aphelenchoididae</taxon>
        <taxon>Bursaphelenchus</taxon>
    </lineage>
</organism>
<keyword evidence="5" id="KW-1185">Reference proteome</keyword>
<evidence type="ECO:0000313" key="4">
    <source>
        <dbReference type="Proteomes" id="UP000095284"/>
    </source>
</evidence>
<dbReference type="CDD" id="cd00154">
    <property type="entry name" value="Rab"/>
    <property type="match status" value="1"/>
</dbReference>
<dbReference type="Proteomes" id="UP000095284">
    <property type="component" value="Unplaced"/>
</dbReference>
<dbReference type="FunFam" id="3.40.50.300:FF:000808">
    <property type="entry name" value="Small GTP-binding protein, putative"/>
    <property type="match status" value="1"/>
</dbReference>
<dbReference type="Proteomes" id="UP000582659">
    <property type="component" value="Unassembled WGS sequence"/>
</dbReference>
<dbReference type="EMBL" id="CAJFCV020000001">
    <property type="protein sequence ID" value="CAG9083774.1"/>
    <property type="molecule type" value="Genomic_DNA"/>
</dbReference>
<dbReference type="PROSITE" id="PS51421">
    <property type="entry name" value="RAS"/>
    <property type="match status" value="1"/>
</dbReference>
<dbReference type="SUPFAM" id="SSF52540">
    <property type="entry name" value="P-loop containing nucleoside triphosphate hydrolases"/>
    <property type="match status" value="1"/>
</dbReference>
<proteinExistence type="inferred from homology"/>
<keyword evidence="2" id="KW-0547">Nucleotide-binding</keyword>
<dbReference type="PRINTS" id="PR00449">
    <property type="entry name" value="RASTRNSFRMNG"/>
</dbReference>
<dbReference type="SMART" id="SM00175">
    <property type="entry name" value="RAB"/>
    <property type="match status" value="1"/>
</dbReference>
<dbReference type="SMART" id="SM00174">
    <property type="entry name" value="RHO"/>
    <property type="match status" value="1"/>
</dbReference>
<reference evidence="6" key="1">
    <citation type="submission" date="2016-11" db="UniProtKB">
        <authorList>
            <consortium name="WormBaseParasite"/>
        </authorList>
    </citation>
    <scope>IDENTIFICATION</scope>
</reference>
<dbReference type="PROSITE" id="PS51419">
    <property type="entry name" value="RAB"/>
    <property type="match status" value="1"/>
</dbReference>
<dbReference type="Gene3D" id="3.40.50.300">
    <property type="entry name" value="P-loop containing nucleotide triphosphate hydrolases"/>
    <property type="match status" value="1"/>
</dbReference>
<evidence type="ECO:0000256" key="1">
    <source>
        <dbReference type="ARBA" id="ARBA00006270"/>
    </source>
</evidence>
<dbReference type="WBParaSite" id="BXY_0135300.1">
    <property type="protein sequence ID" value="BXY_0135300.1"/>
    <property type="gene ID" value="BXY_0135300"/>
</dbReference>
<comment type="similarity">
    <text evidence="1">Belongs to the small GTPase superfamily. Rab family.</text>
</comment>
<dbReference type="InterPro" id="IPR001806">
    <property type="entry name" value="Small_GTPase"/>
</dbReference>
<dbReference type="Pfam" id="PF00071">
    <property type="entry name" value="Ras"/>
    <property type="match status" value="1"/>
</dbReference>
<evidence type="ECO:0000313" key="6">
    <source>
        <dbReference type="WBParaSite" id="BXY_0135300.1"/>
    </source>
</evidence>
<dbReference type="NCBIfam" id="TIGR00231">
    <property type="entry name" value="small_GTP"/>
    <property type="match status" value="1"/>
</dbReference>
<dbReference type="SMR" id="A0A1I7RKW8"/>
<dbReference type="SMART" id="SM00176">
    <property type="entry name" value="RAN"/>
    <property type="match status" value="1"/>
</dbReference>
<dbReference type="InterPro" id="IPR005225">
    <property type="entry name" value="Small_GTP-bd"/>
</dbReference>
<sequence length="212" mass="23727">MKSKRVKKGQTKCYRAKVVMVGDSGVGKTSILLRYDGQGFTSCLSQTLGASFISSTIRCIDSNVELNIWDTAGQERFRSMAPLYLRNATAAILVYDITRYETFRNLESWVTELERHAPLDVTKFVMANKSDLEECRVISTEEGREFAERIYATYFETSAMSGRGIESGIKSVAEELLKKANEKEGEPGVKVGADPPIVDADKKEHRFCCNII</sequence>
<dbReference type="Proteomes" id="UP000659654">
    <property type="component" value="Unassembled WGS sequence"/>
</dbReference>
<dbReference type="EMBL" id="CAJFDI010000001">
    <property type="protein sequence ID" value="CAD5209059.1"/>
    <property type="molecule type" value="Genomic_DNA"/>
</dbReference>
<dbReference type="eggNOG" id="KOG0087">
    <property type="taxonomic scope" value="Eukaryota"/>
</dbReference>